<gene>
    <name evidence="1" type="ORF">HELGO_WM47308</name>
</gene>
<name>A0A6S6UGS3_9GAMM</name>
<evidence type="ECO:0000313" key="1">
    <source>
        <dbReference type="EMBL" id="CAA6827206.1"/>
    </source>
</evidence>
<dbReference type="EMBL" id="CACVAT010000436">
    <property type="protein sequence ID" value="CAA6827206.1"/>
    <property type="molecule type" value="Genomic_DNA"/>
</dbReference>
<proteinExistence type="predicted"/>
<protein>
    <submittedName>
        <fullName evidence="1">Uncharacterized protein</fullName>
    </submittedName>
</protein>
<organism evidence="1">
    <name type="scientific">uncultured Thiotrichaceae bacterium</name>
    <dbReference type="NCBI Taxonomy" id="298394"/>
    <lineage>
        <taxon>Bacteria</taxon>
        <taxon>Pseudomonadati</taxon>
        <taxon>Pseudomonadota</taxon>
        <taxon>Gammaproteobacteria</taxon>
        <taxon>Thiotrichales</taxon>
        <taxon>Thiotrichaceae</taxon>
        <taxon>environmental samples</taxon>
    </lineage>
</organism>
<reference evidence="1" key="1">
    <citation type="submission" date="2020-01" db="EMBL/GenBank/DDBJ databases">
        <authorList>
            <person name="Meier V. D."/>
            <person name="Meier V D."/>
        </authorList>
    </citation>
    <scope>NUCLEOTIDE SEQUENCE</scope>
    <source>
        <strain evidence="1">HLG_WM_MAG_09</strain>
    </source>
</reference>
<accession>A0A6S6UGS3</accession>
<sequence length="134" mass="14935">MSDANQLIKTIFIAALGDKSHPAHGMAHRFMDEAVHQSWNWDCDVSTEMAKDPILSKIRPKKWEVTVLDECVKAIAINYGVDMAKTDLATIDAFVSDIIKYGIDNAVGSYAGMPVYFLNGYTPKHLQTEDEVTK</sequence>
<dbReference type="AlphaFoldDB" id="A0A6S6UGS3"/>